<protein>
    <recommendedName>
        <fullName evidence="3">Mos1 transposase HTH domain-containing protein</fullName>
    </recommendedName>
</protein>
<dbReference type="InterPro" id="IPR052709">
    <property type="entry name" value="Transposase-MT_Hybrid"/>
</dbReference>
<organism evidence="2">
    <name type="scientific">Cuerna arida</name>
    <dbReference type="NCBI Taxonomy" id="1464854"/>
    <lineage>
        <taxon>Eukaryota</taxon>
        <taxon>Metazoa</taxon>
        <taxon>Ecdysozoa</taxon>
        <taxon>Arthropoda</taxon>
        <taxon>Hexapoda</taxon>
        <taxon>Insecta</taxon>
        <taxon>Pterygota</taxon>
        <taxon>Neoptera</taxon>
        <taxon>Paraneoptera</taxon>
        <taxon>Hemiptera</taxon>
        <taxon>Auchenorrhyncha</taxon>
        <taxon>Membracoidea</taxon>
        <taxon>Cicadellidae</taxon>
        <taxon>Cicadellinae</taxon>
        <taxon>Proconiini</taxon>
        <taxon>Cuerna</taxon>
    </lineage>
</organism>
<name>A0A1B6FKF4_9HEMI</name>
<evidence type="ECO:0008006" key="3">
    <source>
        <dbReference type="Google" id="ProtNLM"/>
    </source>
</evidence>
<feature type="compositionally biased region" description="Basic and acidic residues" evidence="1">
    <location>
        <begin position="25"/>
        <end position="35"/>
    </location>
</feature>
<proteinExistence type="predicted"/>
<reference evidence="2" key="1">
    <citation type="submission" date="2015-11" db="EMBL/GenBank/DDBJ databases">
        <title>De novo transcriptome assembly of four potential Pierce s Disease insect vectors from Arizona vineyards.</title>
        <authorList>
            <person name="Tassone E.E."/>
        </authorList>
    </citation>
    <scope>NUCLEOTIDE SEQUENCE</scope>
</reference>
<dbReference type="EMBL" id="GECZ01019108">
    <property type="protein sequence ID" value="JAS50661.1"/>
    <property type="molecule type" value="Transcribed_RNA"/>
</dbReference>
<dbReference type="PANTHER" id="PTHR46060">
    <property type="entry name" value="MARINER MOS1 TRANSPOSASE-LIKE PROTEIN"/>
    <property type="match status" value="1"/>
</dbReference>
<dbReference type="AlphaFoldDB" id="A0A1B6FKF4"/>
<dbReference type="PANTHER" id="PTHR46060:SF1">
    <property type="entry name" value="MARINER MOS1 TRANSPOSASE-LIKE PROTEIN"/>
    <property type="match status" value="1"/>
</dbReference>
<feature type="region of interest" description="Disordered" evidence="1">
    <location>
        <begin position="25"/>
        <end position="47"/>
    </location>
</feature>
<accession>A0A1B6FKF4</accession>
<evidence type="ECO:0000256" key="1">
    <source>
        <dbReference type="SAM" id="MobiDB-lite"/>
    </source>
</evidence>
<evidence type="ECO:0000313" key="2">
    <source>
        <dbReference type="EMBL" id="JAS50661.1"/>
    </source>
</evidence>
<sequence>MLNAYGEKCPSFSTKKRWFNEFKHGRETMKDDRQSGRTSTSTDPDHVARTETLIMENRRMKVSEVDIELNVPYGSAFMIIHDVMVMSKVLARWLPRNLTIHIV</sequence>
<gene>
    <name evidence="2" type="ORF">g.9052</name>
</gene>